<gene>
    <name evidence="4" type="primary">101888714</name>
</gene>
<sequence>MDFILRLLQFIVKIVYNIVYVILAVILPRKQNEHIPAIKDKLLTIPLVEIIQLMRTKRLTSQQLVKAYIERIKEVNPHINAVVQDRFEEALADAKRADDLIFKCANSQLSQLYARYPLLGIPFTVKESCGLKGMSFVVGSLQRDGMKAQRDSIPVENLKSAGAIPLLVSANPEYCFSIETNSYTNGKCLNPYDARRTCGGSSGGEGALNGSGSTLFGIGSDIAGSIRIPSLFNGVFGHKPTGGLIPNTEVFPSCDSEECSQYLQTGVISRFGSDLGLILHIMAGENARKLEFVHPIETKDIKIYYLLGFSGLNGILHHGVTAEIQIAILKAVKCLQQSGLTTEIAKIKGLENSTEIAFSGIARLRQLPLLMSEDTSVKHLLIELVKSYCKKSKYTKEGLTFELLRRTNAFMTPEKLMKYKEEGQKLKEEIINVLGNDGVLFFPTFPVPAIHHHTSSLAQWAIDYSLLFNVLGLPCTHIPMGLDSDGLPVGFQIVAAPFKDKLCLQVAGALEMAFGGWTTPVKHEFA</sequence>
<name>A0A1I8MC17_MUSDO</name>
<dbReference type="VEuPathDB" id="VectorBase:MDOA003343"/>
<feature type="domain" description="Amidase" evidence="3">
    <location>
        <begin position="64"/>
        <end position="504"/>
    </location>
</feature>
<dbReference type="OrthoDB" id="6428749at2759"/>
<dbReference type="PIRSF" id="PIRSF001221">
    <property type="entry name" value="Amidase_fungi"/>
    <property type="match status" value="1"/>
</dbReference>
<keyword evidence="2" id="KW-1133">Transmembrane helix</keyword>
<dbReference type="EnsemblMetazoa" id="MDOA003343-RA">
    <property type="protein sequence ID" value="MDOA003343-PA"/>
    <property type="gene ID" value="MDOA003343"/>
</dbReference>
<organism evidence="4">
    <name type="scientific">Musca domestica</name>
    <name type="common">House fly</name>
    <dbReference type="NCBI Taxonomy" id="7370"/>
    <lineage>
        <taxon>Eukaryota</taxon>
        <taxon>Metazoa</taxon>
        <taxon>Ecdysozoa</taxon>
        <taxon>Arthropoda</taxon>
        <taxon>Hexapoda</taxon>
        <taxon>Insecta</taxon>
        <taxon>Pterygota</taxon>
        <taxon>Neoptera</taxon>
        <taxon>Endopterygota</taxon>
        <taxon>Diptera</taxon>
        <taxon>Brachycera</taxon>
        <taxon>Muscomorpha</taxon>
        <taxon>Muscoidea</taxon>
        <taxon>Muscidae</taxon>
        <taxon>Musca</taxon>
    </lineage>
</organism>
<dbReference type="Pfam" id="PF01425">
    <property type="entry name" value="Amidase"/>
    <property type="match status" value="1"/>
</dbReference>
<dbReference type="Gene3D" id="3.90.1300.10">
    <property type="entry name" value="Amidase signature (AS) domain"/>
    <property type="match status" value="1"/>
</dbReference>
<dbReference type="PANTHER" id="PTHR43372">
    <property type="entry name" value="FATTY-ACID AMIDE HYDROLASE"/>
    <property type="match status" value="1"/>
</dbReference>
<dbReference type="KEGG" id="mde:101888714"/>
<reference evidence="4" key="1">
    <citation type="submission" date="2020-05" db="UniProtKB">
        <authorList>
            <consortium name="EnsemblMetazoa"/>
        </authorList>
    </citation>
    <scope>IDENTIFICATION</scope>
    <source>
        <strain evidence="4">Aabys</strain>
    </source>
</reference>
<dbReference type="RefSeq" id="XP_005185713.2">
    <property type="nucleotide sequence ID" value="XM_005185656.4"/>
</dbReference>
<feature type="active site" description="Acyl-ester intermediate" evidence="1">
    <location>
        <position position="225"/>
    </location>
</feature>
<dbReference type="InterPro" id="IPR023631">
    <property type="entry name" value="Amidase_dom"/>
</dbReference>
<dbReference type="InterPro" id="IPR036928">
    <property type="entry name" value="AS_sf"/>
</dbReference>
<keyword evidence="2" id="KW-0812">Transmembrane</keyword>
<keyword evidence="2" id="KW-0472">Membrane</keyword>
<evidence type="ECO:0000256" key="1">
    <source>
        <dbReference type="PIRSR" id="PIRSR001221-1"/>
    </source>
</evidence>
<feature type="active site" description="Charge relay system" evidence="1">
    <location>
        <position position="201"/>
    </location>
</feature>
<dbReference type="AlphaFoldDB" id="A0A1I8MC17"/>
<proteinExistence type="predicted"/>
<evidence type="ECO:0000256" key="2">
    <source>
        <dbReference type="SAM" id="Phobius"/>
    </source>
</evidence>
<dbReference type="SUPFAM" id="SSF75304">
    <property type="entry name" value="Amidase signature (AS) enzymes"/>
    <property type="match status" value="1"/>
</dbReference>
<dbReference type="PANTHER" id="PTHR43372:SF3">
    <property type="entry name" value="AT07710P-RELATED"/>
    <property type="match status" value="1"/>
</dbReference>
<evidence type="ECO:0000313" key="4">
    <source>
        <dbReference type="EnsemblMetazoa" id="MDOA003343-PA"/>
    </source>
</evidence>
<evidence type="ECO:0000259" key="3">
    <source>
        <dbReference type="Pfam" id="PF01425"/>
    </source>
</evidence>
<feature type="active site" description="Charge relay system" evidence="1">
    <location>
        <position position="126"/>
    </location>
</feature>
<dbReference type="GO" id="GO:0012505">
    <property type="term" value="C:endomembrane system"/>
    <property type="evidence" value="ECO:0007669"/>
    <property type="project" value="TreeGrafter"/>
</dbReference>
<protein>
    <recommendedName>
        <fullName evidence="3">Amidase domain-containing protein</fullName>
    </recommendedName>
</protein>
<dbReference type="STRING" id="7370.A0A1I8MC17"/>
<accession>A0A1I8MC17</accession>
<dbReference type="eggNOG" id="KOG1212">
    <property type="taxonomic scope" value="Eukaryota"/>
</dbReference>
<dbReference type="VEuPathDB" id="VectorBase:MDOMA2_012564"/>
<dbReference type="InterPro" id="IPR052739">
    <property type="entry name" value="FAAH2"/>
</dbReference>
<feature type="transmembrane region" description="Helical" evidence="2">
    <location>
        <begin position="7"/>
        <end position="27"/>
    </location>
</feature>